<dbReference type="Pfam" id="PF03483">
    <property type="entry name" value="B3_4"/>
    <property type="match status" value="1"/>
</dbReference>
<reference evidence="22" key="1">
    <citation type="submission" date="2016-10" db="EMBL/GenBank/DDBJ databases">
        <authorList>
            <person name="de Groot N.N."/>
        </authorList>
    </citation>
    <scope>NUCLEOTIDE SEQUENCE</scope>
</reference>
<evidence type="ECO:0000256" key="4">
    <source>
        <dbReference type="ARBA" id="ARBA00011209"/>
    </source>
</evidence>
<dbReference type="SMART" id="SM00896">
    <property type="entry name" value="FDX-ACB"/>
    <property type="match status" value="1"/>
</dbReference>
<evidence type="ECO:0000256" key="10">
    <source>
        <dbReference type="ARBA" id="ARBA00022723"/>
    </source>
</evidence>
<dbReference type="Gene3D" id="2.40.50.140">
    <property type="entry name" value="Nucleic acid-binding proteins"/>
    <property type="match status" value="1"/>
</dbReference>
<evidence type="ECO:0000256" key="9">
    <source>
        <dbReference type="ARBA" id="ARBA00022598"/>
    </source>
</evidence>
<dbReference type="GO" id="GO:0005524">
    <property type="term" value="F:ATP binding"/>
    <property type="evidence" value="ECO:0007669"/>
    <property type="project" value="UniProtKB-KW"/>
</dbReference>
<dbReference type="PANTHER" id="PTHR10947:SF0">
    <property type="entry name" value="PHENYLALANINE--TRNA LIGASE BETA SUBUNIT"/>
    <property type="match status" value="1"/>
</dbReference>
<evidence type="ECO:0000256" key="3">
    <source>
        <dbReference type="ARBA" id="ARBA00008653"/>
    </source>
</evidence>
<keyword evidence="10" id="KW-0479">Metal-binding</keyword>
<evidence type="ECO:0000256" key="13">
    <source>
        <dbReference type="ARBA" id="ARBA00022842"/>
    </source>
</evidence>
<proteinExistence type="inferred from homology"/>
<keyword evidence="7" id="KW-0963">Cytoplasm</keyword>
<evidence type="ECO:0000256" key="15">
    <source>
        <dbReference type="ARBA" id="ARBA00022917"/>
    </source>
</evidence>
<feature type="domain" description="TRNA-binding" evidence="19">
    <location>
        <begin position="38"/>
        <end position="146"/>
    </location>
</feature>
<comment type="subunit">
    <text evidence="4">Tetramer of two alpha and two beta subunits.</text>
</comment>
<dbReference type="CDD" id="cd00769">
    <property type="entry name" value="PheRS_beta_core"/>
    <property type="match status" value="1"/>
</dbReference>
<dbReference type="EC" id="6.1.1.20" evidence="5"/>
<dbReference type="Pfam" id="PF17759">
    <property type="entry name" value="tRNA_synthFbeta"/>
    <property type="match status" value="1"/>
</dbReference>
<dbReference type="NCBIfam" id="NF045760">
    <property type="entry name" value="YtpR"/>
    <property type="match status" value="1"/>
</dbReference>
<evidence type="ECO:0000256" key="1">
    <source>
        <dbReference type="ARBA" id="ARBA00001946"/>
    </source>
</evidence>
<keyword evidence="14" id="KW-0694">RNA-binding</keyword>
<dbReference type="PROSITE" id="PS51483">
    <property type="entry name" value="B5"/>
    <property type="match status" value="1"/>
</dbReference>
<dbReference type="Gene3D" id="3.30.70.380">
    <property type="entry name" value="Ferrodoxin-fold anticodon-binding domain"/>
    <property type="match status" value="1"/>
</dbReference>
<dbReference type="FunFam" id="3.30.70.380:FF:000001">
    <property type="entry name" value="Phenylalanine--tRNA ligase beta subunit"/>
    <property type="match status" value="1"/>
</dbReference>
<dbReference type="CDD" id="cd02796">
    <property type="entry name" value="tRNA_bind_bactPheRS"/>
    <property type="match status" value="1"/>
</dbReference>
<evidence type="ECO:0000256" key="11">
    <source>
        <dbReference type="ARBA" id="ARBA00022741"/>
    </source>
</evidence>
<evidence type="ECO:0000259" key="21">
    <source>
        <dbReference type="PROSITE" id="PS51483"/>
    </source>
</evidence>
<feature type="domain" description="B5" evidence="21">
    <location>
        <begin position="396"/>
        <end position="472"/>
    </location>
</feature>
<dbReference type="PROSITE" id="PS51447">
    <property type="entry name" value="FDX_ACB"/>
    <property type="match status" value="1"/>
</dbReference>
<dbReference type="SMART" id="SM00874">
    <property type="entry name" value="B5"/>
    <property type="match status" value="1"/>
</dbReference>
<evidence type="ECO:0000256" key="7">
    <source>
        <dbReference type="ARBA" id="ARBA00022490"/>
    </source>
</evidence>
<dbReference type="Gene3D" id="3.30.56.10">
    <property type="match status" value="2"/>
</dbReference>
<dbReference type="GO" id="GO:0006432">
    <property type="term" value="P:phenylalanyl-tRNA aminoacylation"/>
    <property type="evidence" value="ECO:0007669"/>
    <property type="project" value="InterPro"/>
</dbReference>
<dbReference type="HAMAP" id="MF_00283">
    <property type="entry name" value="Phe_tRNA_synth_beta1"/>
    <property type="match status" value="1"/>
</dbReference>
<comment type="subcellular location">
    <subcellularLocation>
        <location evidence="2">Cytoplasm</location>
    </subcellularLocation>
</comment>
<keyword evidence="16 22" id="KW-0030">Aminoacyl-tRNA synthetase</keyword>
<dbReference type="AlphaFoldDB" id="A0A1W1C2B6"/>
<keyword evidence="9 22" id="KW-0436">Ligase</keyword>
<dbReference type="Pfam" id="PF03147">
    <property type="entry name" value="FDX-ACB"/>
    <property type="match status" value="1"/>
</dbReference>
<dbReference type="InterPro" id="IPR036690">
    <property type="entry name" value="Fdx_antiC-bd_sf"/>
</dbReference>
<dbReference type="SUPFAM" id="SSF46955">
    <property type="entry name" value="Putative DNA-binding domain"/>
    <property type="match status" value="1"/>
</dbReference>
<organism evidence="22">
    <name type="scientific">hydrothermal vent metagenome</name>
    <dbReference type="NCBI Taxonomy" id="652676"/>
    <lineage>
        <taxon>unclassified sequences</taxon>
        <taxon>metagenomes</taxon>
        <taxon>ecological metagenomes</taxon>
    </lineage>
</organism>
<dbReference type="Gene3D" id="3.50.40.10">
    <property type="entry name" value="Phenylalanyl-trna Synthetase, Chain B, domain 3"/>
    <property type="match status" value="1"/>
</dbReference>
<keyword evidence="13" id="KW-0460">Magnesium</keyword>
<dbReference type="SUPFAM" id="SSF54991">
    <property type="entry name" value="Anticodon-binding domain of PheRS"/>
    <property type="match status" value="1"/>
</dbReference>
<evidence type="ECO:0000256" key="16">
    <source>
        <dbReference type="ARBA" id="ARBA00023146"/>
    </source>
</evidence>
<protein>
    <recommendedName>
        <fullName evidence="6">Phenylalanine--tRNA ligase beta subunit</fullName>
        <ecNumber evidence="5">6.1.1.20</ecNumber>
    </recommendedName>
    <alternativeName>
        <fullName evidence="17">Phenylalanyl-tRNA synthetase beta subunit</fullName>
    </alternativeName>
</protein>
<dbReference type="InterPro" id="IPR005146">
    <property type="entry name" value="B3/B4_tRNA-bd"/>
</dbReference>
<comment type="catalytic activity">
    <reaction evidence="18">
        <text>tRNA(Phe) + L-phenylalanine + ATP = L-phenylalanyl-tRNA(Phe) + AMP + diphosphate + H(+)</text>
        <dbReference type="Rhea" id="RHEA:19413"/>
        <dbReference type="Rhea" id="RHEA-COMP:9668"/>
        <dbReference type="Rhea" id="RHEA-COMP:9699"/>
        <dbReference type="ChEBI" id="CHEBI:15378"/>
        <dbReference type="ChEBI" id="CHEBI:30616"/>
        <dbReference type="ChEBI" id="CHEBI:33019"/>
        <dbReference type="ChEBI" id="CHEBI:58095"/>
        <dbReference type="ChEBI" id="CHEBI:78442"/>
        <dbReference type="ChEBI" id="CHEBI:78531"/>
        <dbReference type="ChEBI" id="CHEBI:456215"/>
        <dbReference type="EC" id="6.1.1.20"/>
    </reaction>
</comment>
<evidence type="ECO:0000259" key="19">
    <source>
        <dbReference type="PROSITE" id="PS50886"/>
    </source>
</evidence>
<dbReference type="GO" id="GO:0009328">
    <property type="term" value="C:phenylalanine-tRNA ligase complex"/>
    <property type="evidence" value="ECO:0007669"/>
    <property type="project" value="TreeGrafter"/>
</dbReference>
<dbReference type="InterPro" id="IPR033714">
    <property type="entry name" value="tRNA_bind_bactPheRS"/>
</dbReference>
<dbReference type="InterPro" id="IPR009061">
    <property type="entry name" value="DNA-bd_dom_put_sf"/>
</dbReference>
<evidence type="ECO:0000313" key="22">
    <source>
        <dbReference type="EMBL" id="SFV59841.1"/>
    </source>
</evidence>
<evidence type="ECO:0000256" key="12">
    <source>
        <dbReference type="ARBA" id="ARBA00022840"/>
    </source>
</evidence>
<evidence type="ECO:0000256" key="17">
    <source>
        <dbReference type="ARBA" id="ARBA00033189"/>
    </source>
</evidence>
<dbReference type="InterPro" id="IPR004532">
    <property type="entry name" value="Phe-tRNA-ligase_IIc_bsu_bact"/>
</dbReference>
<dbReference type="InterPro" id="IPR012340">
    <property type="entry name" value="NA-bd_OB-fold"/>
</dbReference>
<dbReference type="InterPro" id="IPR045864">
    <property type="entry name" value="aa-tRNA-synth_II/BPL/LPL"/>
</dbReference>
<dbReference type="EMBL" id="FPHJ01000027">
    <property type="protein sequence ID" value="SFV59841.1"/>
    <property type="molecule type" value="Genomic_DNA"/>
</dbReference>
<accession>A0A1W1C2B6</accession>
<dbReference type="PROSITE" id="PS50886">
    <property type="entry name" value="TRBD"/>
    <property type="match status" value="1"/>
</dbReference>
<dbReference type="PANTHER" id="PTHR10947">
    <property type="entry name" value="PHENYLALANYL-TRNA SYNTHETASE BETA CHAIN AND LEUCINE-RICH REPEAT-CONTAINING PROTEIN 47"/>
    <property type="match status" value="1"/>
</dbReference>
<evidence type="ECO:0000259" key="20">
    <source>
        <dbReference type="PROSITE" id="PS51447"/>
    </source>
</evidence>
<dbReference type="GO" id="GO:0004826">
    <property type="term" value="F:phenylalanine-tRNA ligase activity"/>
    <property type="evidence" value="ECO:0007669"/>
    <property type="project" value="UniProtKB-EC"/>
</dbReference>
<dbReference type="Pfam" id="PF01588">
    <property type="entry name" value="tRNA_bind"/>
    <property type="match status" value="1"/>
</dbReference>
<dbReference type="FunFam" id="2.40.50.140:FF:000045">
    <property type="entry name" value="Phenylalanine--tRNA ligase beta subunit"/>
    <property type="match status" value="1"/>
</dbReference>
<keyword evidence="15" id="KW-0648">Protein biosynthesis</keyword>
<dbReference type="Pfam" id="PF03484">
    <property type="entry name" value="B5"/>
    <property type="match status" value="1"/>
</dbReference>
<comment type="similarity">
    <text evidence="3">Belongs to the phenylalanyl-tRNA synthetase beta subunit family. Type 1 subfamily.</text>
</comment>
<comment type="cofactor">
    <cofactor evidence="1">
        <name>Mg(2+)</name>
        <dbReference type="ChEBI" id="CHEBI:18420"/>
    </cofactor>
</comment>
<dbReference type="InterPro" id="IPR002547">
    <property type="entry name" value="tRNA-bd_dom"/>
</dbReference>
<dbReference type="SUPFAM" id="SSF55681">
    <property type="entry name" value="Class II aaRS and biotin synthetases"/>
    <property type="match status" value="1"/>
</dbReference>
<evidence type="ECO:0000256" key="5">
    <source>
        <dbReference type="ARBA" id="ARBA00012814"/>
    </source>
</evidence>
<sequence length="781" mass="88278">MNISENWLKKWIDIPVSTEQLVNDLTMGGIEVDNVETLEKIDKVVVGKVVECKQHPNADKLKICQVDIGENILQIICGANNVRKELKVAVALIGAKLPNGLKIKETKLRGELSQGMLCSLDELGIPTNSKGILEVDKNIKVSASINDYLDIKDKVLELDITPNRGDCFSILGIARELSCYYKKTIKQQITKVNPTLEEKVEAKVIAKKECPKYLNRVIKGVDNTISTPQWMANHLLKSGIALNSAIVDITNFVMLELGQPLHAFNLKKIKSLTVRKSKGENITVLGNKEIKLDDKTLVIADNDNVLAIAGVIGGLESSVNENTTDIILESAFFTPELIAGCARKYGLHTDSSLRFERGVDYKIQQLAIDKASALIVEILGGEVSEINEIIDANNLPNQNFVEFDIQQITNILGFELKEEFITKTLTNLGFIVKNLNNSLFNVEVPSYRFDIAIVEDIAEELGRVYGYNNLPIVSLKGSNDSFDIKNNNDEILKYLVNLGFQELINYSFIDKESASLFNENNNLIELKNPISQEMALMRPSLIPKLLTSIHNNIRHGFLDNDFFEVGLTFSGIEKEQQTKKIAVVMSGNKYKHSWRIKNREVDFFDIKEILEKILITTKKKYSFEAVEKSFLQKGQSAKVFLEDKEIGYIGKLSNNIIKHFSIKDTFVFEVDFNVLLQTTKNKYKDFSNYQVSKRDLAIVVDNKISVQNIFDSINQLEQDLLIDIELFDIYKGENIDKNKKSLAFSLSYQSMDETLTDEIIEKEVQTIFNKLEKDFLAIRRA</sequence>
<feature type="domain" description="FDX-ACB" evidence="20">
    <location>
        <begin position="687"/>
        <end position="780"/>
    </location>
</feature>
<dbReference type="GO" id="GO:0000287">
    <property type="term" value="F:magnesium ion binding"/>
    <property type="evidence" value="ECO:0007669"/>
    <property type="project" value="InterPro"/>
</dbReference>
<dbReference type="SUPFAM" id="SSF56037">
    <property type="entry name" value="PheT/TilS domain"/>
    <property type="match status" value="1"/>
</dbReference>
<dbReference type="InterPro" id="IPR045060">
    <property type="entry name" value="Phe-tRNA-ligase_IIc_bsu"/>
</dbReference>
<gene>
    <name evidence="22" type="ORF">MNB_SUP05-5-649</name>
</gene>
<dbReference type="SMART" id="SM00873">
    <property type="entry name" value="B3_4"/>
    <property type="match status" value="1"/>
</dbReference>
<evidence type="ECO:0000256" key="6">
    <source>
        <dbReference type="ARBA" id="ARBA00017032"/>
    </source>
</evidence>
<name>A0A1W1C2B6_9ZZZZ</name>
<dbReference type="InterPro" id="IPR005121">
    <property type="entry name" value="Fdx_antiC-bd"/>
</dbReference>
<dbReference type="SUPFAM" id="SSF50249">
    <property type="entry name" value="Nucleic acid-binding proteins"/>
    <property type="match status" value="1"/>
</dbReference>
<dbReference type="GO" id="GO:0000049">
    <property type="term" value="F:tRNA binding"/>
    <property type="evidence" value="ECO:0007669"/>
    <property type="project" value="UniProtKB-KW"/>
</dbReference>
<dbReference type="Gene3D" id="3.30.930.10">
    <property type="entry name" value="Bira Bifunctional Protein, Domain 2"/>
    <property type="match status" value="1"/>
</dbReference>
<keyword evidence="8" id="KW-0820">tRNA-binding</keyword>
<dbReference type="InterPro" id="IPR041616">
    <property type="entry name" value="PheRS_beta_core"/>
</dbReference>
<keyword evidence="12" id="KW-0067">ATP-binding</keyword>
<dbReference type="InterPro" id="IPR020825">
    <property type="entry name" value="Phe-tRNA_synthase-like_B3/B4"/>
</dbReference>
<evidence type="ECO:0000256" key="8">
    <source>
        <dbReference type="ARBA" id="ARBA00022555"/>
    </source>
</evidence>
<evidence type="ECO:0000256" key="18">
    <source>
        <dbReference type="ARBA" id="ARBA00049255"/>
    </source>
</evidence>
<evidence type="ECO:0000256" key="14">
    <source>
        <dbReference type="ARBA" id="ARBA00022884"/>
    </source>
</evidence>
<dbReference type="NCBIfam" id="TIGR00472">
    <property type="entry name" value="pheT_bact"/>
    <property type="match status" value="1"/>
</dbReference>
<keyword evidence="11" id="KW-0547">Nucleotide-binding</keyword>
<dbReference type="InterPro" id="IPR005147">
    <property type="entry name" value="tRNA_synthase_B5-dom"/>
</dbReference>
<evidence type="ECO:0000256" key="2">
    <source>
        <dbReference type="ARBA" id="ARBA00004496"/>
    </source>
</evidence>